<dbReference type="InterPro" id="IPR011251">
    <property type="entry name" value="Luciferase-like_dom"/>
</dbReference>
<dbReference type="InterPro" id="IPR036661">
    <property type="entry name" value="Luciferase-like_sf"/>
</dbReference>
<comment type="caution">
    <text evidence="6">The sequence shown here is derived from an EMBL/GenBank/DDBJ whole genome shotgun (WGS) entry which is preliminary data.</text>
</comment>
<keyword evidence="3" id="KW-0560">Oxidoreductase</keyword>
<reference evidence="6 7" key="1">
    <citation type="submission" date="2019-09" db="EMBL/GenBank/DDBJ databases">
        <title>Paraburkholderia podalyriae sp. nov., A South African Podalyria-associated rhizobium.</title>
        <authorList>
            <person name="Mavima L."/>
            <person name="Beukes C.W."/>
            <person name="Palmer M."/>
            <person name="De Meyer S.E."/>
            <person name="James E.K."/>
            <person name="Maluk M."/>
            <person name="Avontuur J.R."/>
            <person name="Chan W.Y."/>
            <person name="Venter S.N."/>
            <person name="Steenkamp E.T."/>
        </authorList>
    </citation>
    <scope>NUCLEOTIDE SEQUENCE [LARGE SCALE GENOMIC DNA]</scope>
    <source>
        <strain evidence="6 7">WC7.3b</strain>
    </source>
</reference>
<organism evidence="6 7">
    <name type="scientific">Paraburkholderia podalyriae</name>
    <dbReference type="NCBI Taxonomy" id="1938811"/>
    <lineage>
        <taxon>Bacteria</taxon>
        <taxon>Pseudomonadati</taxon>
        <taxon>Pseudomonadota</taxon>
        <taxon>Betaproteobacteria</taxon>
        <taxon>Burkholderiales</taxon>
        <taxon>Burkholderiaceae</taxon>
        <taxon>Paraburkholderia</taxon>
    </lineage>
</organism>
<protein>
    <submittedName>
        <fullName evidence="6">LLM class flavin-dependent oxidoreductase</fullName>
    </submittedName>
</protein>
<name>A0ABR7PXQ4_9BURK</name>
<keyword evidence="2" id="KW-0285">Flavoprotein</keyword>
<dbReference type="Gene3D" id="3.20.20.30">
    <property type="entry name" value="Luciferase-like domain"/>
    <property type="match status" value="1"/>
</dbReference>
<gene>
    <name evidence="6" type="ORF">F6X42_32125</name>
</gene>
<dbReference type="InterPro" id="IPR050766">
    <property type="entry name" value="Bact_Lucif_Oxidored"/>
</dbReference>
<dbReference type="Proteomes" id="UP000736373">
    <property type="component" value="Unassembled WGS sequence"/>
</dbReference>
<sequence>MLGQNLRSGIFLAPYHTPNEDPTLALQRDLELVEHLDKLGFEEAWIGEHHSAGYEIISSPELFIAAAAERTTRIKLGTGVVSLPYHNPLMVANRIVQLDHMTRGRVMLGVGPGSLNSDAMMLGIEPGALRDRMAQSLDVIMRLLRGETVTETTDWFSLVEAKLHLRPFTCPHPEVAVASSVTPSGGRAAGKYGLGMLCVTATEGSGYDALATNWQVAQELAAENGHHVGLDRLRLVAPMHIAETREKAYENVRYGIQEFLAYNDVIFPARYRDLRGRDPVQALVESGRAVIGTPADAIAMIERLHRKQGDFGAFLHLATNWADFDATKRSYELYARYVVPHFRRSNTSRQSSFQWVSENWDKLDVLTMQARQAMFDKHSAEKVSREKALSNEN</sequence>
<dbReference type="Pfam" id="PF00296">
    <property type="entry name" value="Bac_luciferase"/>
    <property type="match status" value="1"/>
</dbReference>
<comment type="similarity">
    <text evidence="1">Belongs to the bacterial luciferase oxidoreductase family.</text>
</comment>
<evidence type="ECO:0000256" key="1">
    <source>
        <dbReference type="ARBA" id="ARBA00010426"/>
    </source>
</evidence>
<evidence type="ECO:0000256" key="2">
    <source>
        <dbReference type="ARBA" id="ARBA00022630"/>
    </source>
</evidence>
<evidence type="ECO:0000313" key="7">
    <source>
        <dbReference type="Proteomes" id="UP000736373"/>
    </source>
</evidence>
<evidence type="ECO:0000256" key="3">
    <source>
        <dbReference type="ARBA" id="ARBA00023002"/>
    </source>
</evidence>
<accession>A0ABR7PXQ4</accession>
<dbReference type="RefSeq" id="WP_187637980.1">
    <property type="nucleotide sequence ID" value="NZ_VZQQ01000044.1"/>
</dbReference>
<feature type="domain" description="Luciferase-like" evidence="5">
    <location>
        <begin position="9"/>
        <end position="305"/>
    </location>
</feature>
<dbReference type="EMBL" id="VZQQ01000044">
    <property type="protein sequence ID" value="MBC8751051.1"/>
    <property type="molecule type" value="Genomic_DNA"/>
</dbReference>
<evidence type="ECO:0000313" key="6">
    <source>
        <dbReference type="EMBL" id="MBC8751051.1"/>
    </source>
</evidence>
<dbReference type="PANTHER" id="PTHR30137">
    <property type="entry name" value="LUCIFERASE-LIKE MONOOXYGENASE"/>
    <property type="match status" value="1"/>
</dbReference>
<evidence type="ECO:0000256" key="4">
    <source>
        <dbReference type="ARBA" id="ARBA00023033"/>
    </source>
</evidence>
<evidence type="ECO:0000259" key="5">
    <source>
        <dbReference type="Pfam" id="PF00296"/>
    </source>
</evidence>
<dbReference type="PANTHER" id="PTHR30137:SF16">
    <property type="entry name" value="BLL0895 PROTEIN"/>
    <property type="match status" value="1"/>
</dbReference>
<proteinExistence type="inferred from homology"/>
<dbReference type="SUPFAM" id="SSF51679">
    <property type="entry name" value="Bacterial luciferase-like"/>
    <property type="match status" value="1"/>
</dbReference>
<keyword evidence="7" id="KW-1185">Reference proteome</keyword>
<keyword evidence="4" id="KW-0503">Monooxygenase</keyword>